<evidence type="ECO:0000259" key="7">
    <source>
        <dbReference type="Pfam" id="PF00081"/>
    </source>
</evidence>
<feature type="domain" description="Manganese/iron superoxide dismutase N-terminal" evidence="7">
    <location>
        <begin position="54"/>
        <end position="135"/>
    </location>
</feature>
<organism evidence="9 10">
    <name type="scientific">Flavobacterium fontis</name>
    <dbReference type="NCBI Taxonomy" id="1124188"/>
    <lineage>
        <taxon>Bacteria</taxon>
        <taxon>Pseudomonadati</taxon>
        <taxon>Bacteroidota</taxon>
        <taxon>Flavobacteriia</taxon>
        <taxon>Flavobacteriales</taxon>
        <taxon>Flavobacteriaceae</taxon>
        <taxon>Flavobacterium</taxon>
    </lineage>
</organism>
<feature type="binding site" evidence="5">
    <location>
        <position position="78"/>
    </location>
    <ligand>
        <name>Mn(2+)</name>
        <dbReference type="ChEBI" id="CHEBI:29035"/>
    </ligand>
</feature>
<feature type="binding site" evidence="5">
    <location>
        <position position="215"/>
    </location>
    <ligand>
        <name>Mn(2+)</name>
        <dbReference type="ChEBI" id="CHEBI:29035"/>
    </ligand>
</feature>
<dbReference type="PIRSF" id="PIRSF000349">
    <property type="entry name" value="SODismutase"/>
    <property type="match status" value="1"/>
</dbReference>
<dbReference type="InterPro" id="IPR036324">
    <property type="entry name" value="Mn/Fe_SOD_N_sf"/>
</dbReference>
<dbReference type="GO" id="GO:0046872">
    <property type="term" value="F:metal ion binding"/>
    <property type="evidence" value="ECO:0007669"/>
    <property type="project" value="UniProtKB-KW"/>
</dbReference>
<evidence type="ECO:0000313" key="10">
    <source>
        <dbReference type="Proteomes" id="UP000184147"/>
    </source>
</evidence>
<dbReference type="EMBL" id="FQVQ01000015">
    <property type="protein sequence ID" value="SHF66044.1"/>
    <property type="molecule type" value="Genomic_DNA"/>
</dbReference>
<comment type="catalytic activity">
    <reaction evidence="6">
        <text>2 superoxide + 2 H(+) = H2O2 + O2</text>
        <dbReference type="Rhea" id="RHEA:20696"/>
        <dbReference type="ChEBI" id="CHEBI:15378"/>
        <dbReference type="ChEBI" id="CHEBI:15379"/>
        <dbReference type="ChEBI" id="CHEBI:16240"/>
        <dbReference type="ChEBI" id="CHEBI:18421"/>
        <dbReference type="EC" id="1.15.1.1"/>
    </reaction>
</comment>
<dbReference type="PANTHER" id="PTHR43595">
    <property type="entry name" value="37S RIBOSOMAL PROTEIN S26, MITOCHONDRIAL"/>
    <property type="match status" value="1"/>
</dbReference>
<gene>
    <name evidence="9" type="ORF">SAMN05444377_11510</name>
</gene>
<dbReference type="PROSITE" id="PS51257">
    <property type="entry name" value="PROKAR_LIPOPROTEIN"/>
    <property type="match status" value="1"/>
</dbReference>
<dbReference type="EC" id="1.15.1.1" evidence="2 6"/>
<protein>
    <recommendedName>
        <fullName evidence="2 6">Superoxide dismutase</fullName>
        <ecNumber evidence="2 6">1.15.1.1</ecNumber>
    </recommendedName>
</protein>
<dbReference type="Gene3D" id="1.10.287.990">
    <property type="entry name" value="Fe,Mn superoxide dismutase (SOD) domain"/>
    <property type="match status" value="1"/>
</dbReference>
<dbReference type="STRING" id="1124188.SAMN05444377_11510"/>
<proteinExistence type="inferred from homology"/>
<keyword evidence="3 5" id="KW-0479">Metal-binding</keyword>
<dbReference type="PROSITE" id="PS00088">
    <property type="entry name" value="SOD_MN"/>
    <property type="match status" value="1"/>
</dbReference>
<comment type="function">
    <text evidence="6">Destroys radicals which are normally produced within the cells and which are toxic to biological systems.</text>
</comment>
<dbReference type="RefSeq" id="WP_073364572.1">
    <property type="nucleotide sequence ID" value="NZ_FQVQ01000015.1"/>
</dbReference>
<evidence type="ECO:0000256" key="3">
    <source>
        <dbReference type="ARBA" id="ARBA00022723"/>
    </source>
</evidence>
<dbReference type="GO" id="GO:0004784">
    <property type="term" value="F:superoxide dismutase activity"/>
    <property type="evidence" value="ECO:0007669"/>
    <property type="project" value="UniProtKB-EC"/>
</dbReference>
<dbReference type="OrthoDB" id="9803125at2"/>
<dbReference type="InterPro" id="IPR036314">
    <property type="entry name" value="SOD_C_sf"/>
</dbReference>
<sequence length="255" mass="29034">MKKCVLLWGCFLIISSASCKRKKYTEVVEVPLPSKEQKVTLGVPDDVKAQEGAFELVKLPFGYDALQPDIDALTMETHYSKHYLTYTNNLNQLLSGTDLEPLPITEIFKKLDISNVDLKNNLGGYYNHSLYFDILTPKGQAQPKDSLAATIDRDFGSFDSFKNQFIDATGKVFGSGWTWLIVNKSGKLEITNTVNQDNPLMPRAEVPGKPILGIDLWEHAYYLEYQNRRKKYVESVFKHINWDKVAEKFEEAITP</sequence>
<dbReference type="SUPFAM" id="SSF54719">
    <property type="entry name" value="Fe,Mn superoxide dismutase (SOD), C-terminal domain"/>
    <property type="match status" value="1"/>
</dbReference>
<evidence type="ECO:0000256" key="1">
    <source>
        <dbReference type="ARBA" id="ARBA00008714"/>
    </source>
</evidence>
<evidence type="ECO:0000256" key="2">
    <source>
        <dbReference type="ARBA" id="ARBA00012682"/>
    </source>
</evidence>
<dbReference type="PRINTS" id="PR01703">
    <property type="entry name" value="MNSODISMTASE"/>
</dbReference>
<evidence type="ECO:0000256" key="5">
    <source>
        <dbReference type="PIRSR" id="PIRSR000349-1"/>
    </source>
</evidence>
<accession>A0A1M5DGP2</accession>
<dbReference type="Gene3D" id="3.55.40.20">
    <property type="entry name" value="Iron/manganese superoxide dismutase, C-terminal domain"/>
    <property type="match status" value="1"/>
</dbReference>
<dbReference type="Pfam" id="PF02777">
    <property type="entry name" value="Sod_Fe_C"/>
    <property type="match status" value="1"/>
</dbReference>
<feature type="domain" description="Manganese/iron superoxide dismutase C-terminal" evidence="8">
    <location>
        <begin position="144"/>
        <end position="247"/>
    </location>
</feature>
<keyword evidence="10" id="KW-1185">Reference proteome</keyword>
<evidence type="ECO:0000313" key="9">
    <source>
        <dbReference type="EMBL" id="SHF66044.1"/>
    </source>
</evidence>
<dbReference type="InterPro" id="IPR019832">
    <property type="entry name" value="Mn/Fe_SOD_C"/>
</dbReference>
<dbReference type="AlphaFoldDB" id="A0A1M5DGP2"/>
<dbReference type="Proteomes" id="UP000184147">
    <property type="component" value="Unassembled WGS sequence"/>
</dbReference>
<feature type="binding site" evidence="5">
    <location>
        <position position="128"/>
    </location>
    <ligand>
        <name>Mn(2+)</name>
        <dbReference type="ChEBI" id="CHEBI:29035"/>
    </ligand>
</feature>
<evidence type="ECO:0000259" key="8">
    <source>
        <dbReference type="Pfam" id="PF02777"/>
    </source>
</evidence>
<dbReference type="GO" id="GO:0005737">
    <property type="term" value="C:cytoplasm"/>
    <property type="evidence" value="ECO:0007669"/>
    <property type="project" value="TreeGrafter"/>
</dbReference>
<evidence type="ECO:0000256" key="6">
    <source>
        <dbReference type="RuleBase" id="RU000414"/>
    </source>
</evidence>
<dbReference type="SUPFAM" id="SSF46609">
    <property type="entry name" value="Fe,Mn superoxide dismutase (SOD), N-terminal domain"/>
    <property type="match status" value="1"/>
</dbReference>
<name>A0A1M5DGP2_9FLAO</name>
<keyword evidence="4 6" id="KW-0560">Oxidoreductase</keyword>
<dbReference type="Pfam" id="PF00081">
    <property type="entry name" value="Sod_Fe_N"/>
    <property type="match status" value="1"/>
</dbReference>
<evidence type="ECO:0000256" key="4">
    <source>
        <dbReference type="ARBA" id="ARBA00023002"/>
    </source>
</evidence>
<comment type="similarity">
    <text evidence="1 6">Belongs to the iron/manganese superoxide dismutase family.</text>
</comment>
<dbReference type="InterPro" id="IPR019831">
    <property type="entry name" value="Mn/Fe_SOD_N"/>
</dbReference>
<dbReference type="InterPro" id="IPR001189">
    <property type="entry name" value="Mn/Fe_SOD"/>
</dbReference>
<dbReference type="FunFam" id="3.55.40.20:FF:000004">
    <property type="entry name" value="Superoxide dismutase [Fe]"/>
    <property type="match status" value="1"/>
</dbReference>
<dbReference type="InterPro" id="IPR019833">
    <property type="entry name" value="Mn/Fe_SOD_BS"/>
</dbReference>
<reference evidence="9 10" key="1">
    <citation type="submission" date="2016-11" db="EMBL/GenBank/DDBJ databases">
        <authorList>
            <person name="Jaros S."/>
            <person name="Januszkiewicz K."/>
            <person name="Wedrychowicz H."/>
        </authorList>
    </citation>
    <scope>NUCLEOTIDE SEQUENCE [LARGE SCALE GENOMIC DNA]</scope>
    <source>
        <strain evidence="9 10">DSM 25660</strain>
    </source>
</reference>
<feature type="binding site" evidence="5">
    <location>
        <position position="219"/>
    </location>
    <ligand>
        <name>Mn(2+)</name>
        <dbReference type="ChEBI" id="CHEBI:29035"/>
    </ligand>
</feature>
<dbReference type="PANTHER" id="PTHR43595:SF2">
    <property type="entry name" value="SMALL RIBOSOMAL SUBUNIT PROTEIN MS42"/>
    <property type="match status" value="1"/>
</dbReference>